<protein>
    <submittedName>
        <fullName evidence="1">Uncharacterized protein</fullName>
    </submittedName>
</protein>
<sequence>MDNHPTSAHTTDPVLPNTSISALKRRIAALEEENVNHLSNLIACLITAANSIHSWTREGRAIRRLVNLIDPVTDLIVEYDWHLELAGGNNNLELVESTAE</sequence>
<dbReference type="OrthoDB" id="2671428at2759"/>
<name>A0A8I2YLD1_9AGAM</name>
<dbReference type="EMBL" id="JAGFBS010000020">
    <property type="protein sequence ID" value="KAG6373787.1"/>
    <property type="molecule type" value="Genomic_DNA"/>
</dbReference>
<evidence type="ECO:0000313" key="1">
    <source>
        <dbReference type="EMBL" id="KAG6373787.1"/>
    </source>
</evidence>
<keyword evidence="2" id="KW-1185">Reference proteome</keyword>
<gene>
    <name evidence="1" type="ORF">JVT61DRAFT_5931</name>
</gene>
<evidence type="ECO:0000313" key="2">
    <source>
        <dbReference type="Proteomes" id="UP000683000"/>
    </source>
</evidence>
<reference evidence="1" key="1">
    <citation type="submission" date="2021-03" db="EMBL/GenBank/DDBJ databases">
        <title>Evolutionary innovations through gain and loss of genes in the ectomycorrhizal Boletales.</title>
        <authorList>
            <person name="Wu G."/>
            <person name="Miyauchi S."/>
            <person name="Morin E."/>
            <person name="Yang Z.-L."/>
            <person name="Xu J."/>
            <person name="Martin F.M."/>
        </authorList>
    </citation>
    <scope>NUCLEOTIDE SEQUENCE</scope>
    <source>
        <strain evidence="1">BR01</strain>
    </source>
</reference>
<accession>A0A8I2YLD1</accession>
<proteinExistence type="predicted"/>
<dbReference type="AlphaFoldDB" id="A0A8I2YLD1"/>
<comment type="caution">
    <text evidence="1">The sequence shown here is derived from an EMBL/GenBank/DDBJ whole genome shotgun (WGS) entry which is preliminary data.</text>
</comment>
<dbReference type="Proteomes" id="UP000683000">
    <property type="component" value="Unassembled WGS sequence"/>
</dbReference>
<organism evidence="1 2">
    <name type="scientific">Boletus reticuloceps</name>
    <dbReference type="NCBI Taxonomy" id="495285"/>
    <lineage>
        <taxon>Eukaryota</taxon>
        <taxon>Fungi</taxon>
        <taxon>Dikarya</taxon>
        <taxon>Basidiomycota</taxon>
        <taxon>Agaricomycotina</taxon>
        <taxon>Agaricomycetes</taxon>
        <taxon>Agaricomycetidae</taxon>
        <taxon>Boletales</taxon>
        <taxon>Boletineae</taxon>
        <taxon>Boletaceae</taxon>
        <taxon>Boletoideae</taxon>
        <taxon>Boletus</taxon>
    </lineage>
</organism>